<evidence type="ECO:0000256" key="2">
    <source>
        <dbReference type="ARBA" id="ARBA00009077"/>
    </source>
</evidence>
<dbReference type="PANTHER" id="PTHR43797:SF2">
    <property type="entry name" value="HOMOCYSTEINE_CYSTEINE SYNTHASE"/>
    <property type="match status" value="1"/>
</dbReference>
<dbReference type="InterPro" id="IPR015422">
    <property type="entry name" value="PyrdxlP-dep_Trfase_small"/>
</dbReference>
<dbReference type="Gene3D" id="3.40.640.10">
    <property type="entry name" value="Type I PLP-dependent aspartate aminotransferase-like (Major domain)"/>
    <property type="match status" value="1"/>
</dbReference>
<dbReference type="InterPro" id="IPR015424">
    <property type="entry name" value="PyrdxlP-dep_Trfase"/>
</dbReference>
<sequence>MTEKLIFSPNNKTGELRYNRSSSNIQYKLEQEISKIYNGSKVCVCNSGMNSIDGLLHSIFISNKWNPYNIILGDEIYTDTTRLFRHFQTDYGTIKEITELDVTYDDKIMTTISRYKNEPTIIFVESCSNPNGYIFNWGLIPEMRKINKNLIIIVDNTWLTGLIFNPLKVGADYVICSTTKYYSGSGCIGGFVVGNNMKGVSDWFRIHGVHVSPHNCKVTLDGLNTLKDRMCVKYTIGVAEFLEKHPKVIECNYPILKSHKSHYLALKYWNKDYIPSVLTFTLPNMKINQTRDWLKNHTKLINYKTSYGGEDNR</sequence>
<feature type="non-terminal residue" evidence="5">
    <location>
        <position position="313"/>
    </location>
</feature>
<organism evidence="5">
    <name type="scientific">marine sediment metagenome</name>
    <dbReference type="NCBI Taxonomy" id="412755"/>
    <lineage>
        <taxon>unclassified sequences</taxon>
        <taxon>metagenomes</taxon>
        <taxon>ecological metagenomes</taxon>
    </lineage>
</organism>
<dbReference type="Gene3D" id="3.90.1150.10">
    <property type="entry name" value="Aspartate Aminotransferase, domain 1"/>
    <property type="match status" value="1"/>
</dbReference>
<dbReference type="PANTHER" id="PTHR43797">
    <property type="entry name" value="HOMOCYSTEINE/CYSTEINE SYNTHASE"/>
    <property type="match status" value="1"/>
</dbReference>
<dbReference type="GO" id="GO:0019346">
    <property type="term" value="P:transsulfuration"/>
    <property type="evidence" value="ECO:0007669"/>
    <property type="project" value="InterPro"/>
</dbReference>
<keyword evidence="3" id="KW-0808">Transferase</keyword>
<comment type="similarity">
    <text evidence="2">Belongs to the trans-sulfuration enzymes family.</text>
</comment>
<dbReference type="GO" id="GO:0071269">
    <property type="term" value="P:L-homocysteine biosynthetic process"/>
    <property type="evidence" value="ECO:0007669"/>
    <property type="project" value="TreeGrafter"/>
</dbReference>
<dbReference type="GO" id="GO:0030170">
    <property type="term" value="F:pyridoxal phosphate binding"/>
    <property type="evidence" value="ECO:0007669"/>
    <property type="project" value="InterPro"/>
</dbReference>
<evidence type="ECO:0000256" key="1">
    <source>
        <dbReference type="ARBA" id="ARBA00001933"/>
    </source>
</evidence>
<reference evidence="5" key="1">
    <citation type="journal article" date="2014" name="Front. Microbiol.">
        <title>High frequency of phylogenetically diverse reductive dehalogenase-homologous genes in deep subseafloor sedimentary metagenomes.</title>
        <authorList>
            <person name="Kawai M."/>
            <person name="Futagami T."/>
            <person name="Toyoda A."/>
            <person name="Takaki Y."/>
            <person name="Nishi S."/>
            <person name="Hori S."/>
            <person name="Arai W."/>
            <person name="Tsubouchi T."/>
            <person name="Morono Y."/>
            <person name="Uchiyama I."/>
            <person name="Ito T."/>
            <person name="Fujiyama A."/>
            <person name="Inagaki F."/>
            <person name="Takami H."/>
        </authorList>
    </citation>
    <scope>NUCLEOTIDE SEQUENCE</scope>
    <source>
        <strain evidence="5">Expedition CK06-06</strain>
    </source>
</reference>
<dbReference type="SUPFAM" id="SSF53383">
    <property type="entry name" value="PLP-dependent transferases"/>
    <property type="match status" value="1"/>
</dbReference>
<evidence type="ECO:0000313" key="5">
    <source>
        <dbReference type="EMBL" id="GAF83964.1"/>
    </source>
</evidence>
<dbReference type="Pfam" id="PF01053">
    <property type="entry name" value="Cys_Met_Meta_PP"/>
    <property type="match status" value="1"/>
</dbReference>
<dbReference type="GO" id="GO:0005737">
    <property type="term" value="C:cytoplasm"/>
    <property type="evidence" value="ECO:0007669"/>
    <property type="project" value="TreeGrafter"/>
</dbReference>
<dbReference type="AlphaFoldDB" id="X0SSM8"/>
<comment type="cofactor">
    <cofactor evidence="1">
        <name>pyridoxal 5'-phosphate</name>
        <dbReference type="ChEBI" id="CHEBI:597326"/>
    </cofactor>
</comment>
<dbReference type="GO" id="GO:0006535">
    <property type="term" value="P:cysteine biosynthetic process from serine"/>
    <property type="evidence" value="ECO:0007669"/>
    <property type="project" value="TreeGrafter"/>
</dbReference>
<evidence type="ECO:0000256" key="4">
    <source>
        <dbReference type="ARBA" id="ARBA00022898"/>
    </source>
</evidence>
<dbReference type="InterPro" id="IPR015421">
    <property type="entry name" value="PyrdxlP-dep_Trfase_major"/>
</dbReference>
<name>X0SSM8_9ZZZZ</name>
<dbReference type="GO" id="GO:0004124">
    <property type="term" value="F:cysteine synthase activity"/>
    <property type="evidence" value="ECO:0007669"/>
    <property type="project" value="TreeGrafter"/>
</dbReference>
<dbReference type="EMBL" id="BARS01002302">
    <property type="protein sequence ID" value="GAF83964.1"/>
    <property type="molecule type" value="Genomic_DNA"/>
</dbReference>
<evidence type="ECO:0000256" key="3">
    <source>
        <dbReference type="ARBA" id="ARBA00022679"/>
    </source>
</evidence>
<dbReference type="InterPro" id="IPR000277">
    <property type="entry name" value="Cys/Met-Metab_PyrdxlP-dep_enz"/>
</dbReference>
<keyword evidence="4" id="KW-0663">Pyridoxal phosphate</keyword>
<accession>X0SSM8</accession>
<dbReference type="GO" id="GO:0003961">
    <property type="term" value="F:O-acetylhomoserine aminocarboxypropyltransferase activity"/>
    <property type="evidence" value="ECO:0007669"/>
    <property type="project" value="TreeGrafter"/>
</dbReference>
<protein>
    <recommendedName>
        <fullName evidence="6">Aminotransferase class I/classII domain-containing protein</fullName>
    </recommendedName>
</protein>
<gene>
    <name evidence="5" type="ORF">S01H1_04350</name>
</gene>
<comment type="caution">
    <text evidence="5">The sequence shown here is derived from an EMBL/GenBank/DDBJ whole genome shotgun (WGS) entry which is preliminary data.</text>
</comment>
<proteinExistence type="inferred from homology"/>
<dbReference type="InterPro" id="IPR006235">
    <property type="entry name" value="OAc-hSer/O-AcSer_sulfhydrylase"/>
</dbReference>
<evidence type="ECO:0008006" key="6">
    <source>
        <dbReference type="Google" id="ProtNLM"/>
    </source>
</evidence>